<proteinExistence type="predicted"/>
<reference evidence="1 2" key="1">
    <citation type="journal article" date="2023" name="Plants (Basel)">
        <title>Bridging the Gap: Combining Genomics and Transcriptomics Approaches to Understand Stylosanthes scabra, an Orphan Legume from the Brazilian Caatinga.</title>
        <authorList>
            <person name="Ferreira-Neto J.R.C."/>
            <person name="da Silva M.D."/>
            <person name="Binneck E."/>
            <person name="de Melo N.F."/>
            <person name="da Silva R.H."/>
            <person name="de Melo A.L.T.M."/>
            <person name="Pandolfi V."/>
            <person name="Bustamante F.O."/>
            <person name="Brasileiro-Vidal A.C."/>
            <person name="Benko-Iseppon A.M."/>
        </authorList>
    </citation>
    <scope>NUCLEOTIDE SEQUENCE [LARGE SCALE GENOMIC DNA]</scope>
    <source>
        <tissue evidence="1">Leaves</tissue>
    </source>
</reference>
<keyword evidence="2" id="KW-1185">Reference proteome</keyword>
<comment type="caution">
    <text evidence="1">The sequence shown here is derived from an EMBL/GenBank/DDBJ whole genome shotgun (WGS) entry which is preliminary data.</text>
</comment>
<dbReference type="EMBL" id="JASCZI010242699">
    <property type="protein sequence ID" value="MED6211848.1"/>
    <property type="molecule type" value="Genomic_DNA"/>
</dbReference>
<sequence>MYHLTVLPLTRAGMIAKAPHAYLSKCVLLGRGIHTLIRSASFPSLVGLTFHLPKGTQSPRWHTDPGSGSDTICNSPDLPLARYCPLCGFHAPPRGFTFDKSRDDS</sequence>
<evidence type="ECO:0000313" key="2">
    <source>
        <dbReference type="Proteomes" id="UP001341840"/>
    </source>
</evidence>
<evidence type="ECO:0000313" key="1">
    <source>
        <dbReference type="EMBL" id="MED6211848.1"/>
    </source>
</evidence>
<gene>
    <name evidence="1" type="ORF">PIB30_077496</name>
</gene>
<name>A0ABU6YSD9_9FABA</name>
<accession>A0ABU6YSD9</accession>
<dbReference type="Proteomes" id="UP001341840">
    <property type="component" value="Unassembled WGS sequence"/>
</dbReference>
<organism evidence="1 2">
    <name type="scientific">Stylosanthes scabra</name>
    <dbReference type="NCBI Taxonomy" id="79078"/>
    <lineage>
        <taxon>Eukaryota</taxon>
        <taxon>Viridiplantae</taxon>
        <taxon>Streptophyta</taxon>
        <taxon>Embryophyta</taxon>
        <taxon>Tracheophyta</taxon>
        <taxon>Spermatophyta</taxon>
        <taxon>Magnoliopsida</taxon>
        <taxon>eudicotyledons</taxon>
        <taxon>Gunneridae</taxon>
        <taxon>Pentapetalae</taxon>
        <taxon>rosids</taxon>
        <taxon>fabids</taxon>
        <taxon>Fabales</taxon>
        <taxon>Fabaceae</taxon>
        <taxon>Papilionoideae</taxon>
        <taxon>50 kb inversion clade</taxon>
        <taxon>dalbergioids sensu lato</taxon>
        <taxon>Dalbergieae</taxon>
        <taxon>Pterocarpus clade</taxon>
        <taxon>Stylosanthes</taxon>
    </lineage>
</organism>
<protein>
    <submittedName>
        <fullName evidence="1">Uncharacterized protein</fullName>
    </submittedName>
</protein>